<reference evidence="1" key="1">
    <citation type="submission" date="2023-03" db="EMBL/GenBank/DDBJ databases">
        <title>Andean soil-derived lignocellulolytic bacterial consortium as a source of novel taxa and putative plastic-active enzymes.</title>
        <authorList>
            <person name="Diaz-Garcia L."/>
            <person name="Chuvochina M."/>
            <person name="Feuerriegel G."/>
            <person name="Bunk B."/>
            <person name="Sproer C."/>
            <person name="Streit W.R."/>
            <person name="Rodriguez L.M."/>
            <person name="Overmann J."/>
            <person name="Jimenez D.J."/>
        </authorList>
    </citation>
    <scope>NUCLEOTIDE SEQUENCE</scope>
    <source>
        <strain evidence="1">MAG 7</strain>
    </source>
</reference>
<gene>
    <name evidence="1" type="ORF">P0Y53_12640</name>
</gene>
<evidence type="ECO:0000313" key="1">
    <source>
        <dbReference type="EMBL" id="WEK38347.1"/>
    </source>
</evidence>
<organism evidence="1 2">
    <name type="scientific">Candidatus Pseudobacter hemicellulosilyticus</name>
    <dbReference type="NCBI Taxonomy" id="3121375"/>
    <lineage>
        <taxon>Bacteria</taxon>
        <taxon>Pseudomonadati</taxon>
        <taxon>Bacteroidota</taxon>
        <taxon>Chitinophagia</taxon>
        <taxon>Chitinophagales</taxon>
        <taxon>Chitinophagaceae</taxon>
        <taxon>Pseudobacter</taxon>
    </lineage>
</organism>
<dbReference type="PROSITE" id="PS51257">
    <property type="entry name" value="PROKAR_LIPOPROTEIN"/>
    <property type="match status" value="1"/>
</dbReference>
<dbReference type="EMBL" id="CP119311">
    <property type="protein sequence ID" value="WEK38347.1"/>
    <property type="molecule type" value="Genomic_DNA"/>
</dbReference>
<name>A0AAJ6BJI9_9BACT</name>
<protein>
    <submittedName>
        <fullName evidence="1">Uncharacterized protein</fullName>
    </submittedName>
</protein>
<accession>A0AAJ6BJI9</accession>
<evidence type="ECO:0000313" key="2">
    <source>
        <dbReference type="Proteomes" id="UP001220610"/>
    </source>
</evidence>
<dbReference type="AlphaFoldDB" id="A0AAJ6BJI9"/>
<sequence>MKKQIAMLVFALVIIVAGCKKEEVVLYNTQPTPNLDNPVIQKLSIGTWYREGMSASKEEWTSMDNIPKPSEAMASILYAMAWRSISIYRDGTSVMLFTPPMFTNAYIHCKGTWKVSETEENTIIMTIKTPVSNATLKLKVLNLETKENVGYLKASLDFGNRLITASLVNSNPFSWATPEEVEAMDYSWFAAQSVSNTVLSESDVLGAWSSASFTTENREKYPKEYIVRSTYIEDLLAQTPNFLGGIRFNLQSGGKAAIAYPDSYFAELDLDKQVLSDASWKLKGNKLIIETDEEYFYSFGELLFGFSVHATGIRQLGMAGIMPIRIQQNRYYIIEIISREAHGNWCRITTNDAVFNAFLFKSSVDLQNSINIREIF</sequence>
<dbReference type="Proteomes" id="UP001220610">
    <property type="component" value="Chromosome"/>
</dbReference>
<proteinExistence type="predicted"/>